<dbReference type="Gene3D" id="3.40.640.10">
    <property type="entry name" value="Type I PLP-dependent aspartate aminotransferase-like (Major domain)"/>
    <property type="match status" value="1"/>
</dbReference>
<evidence type="ECO:0000256" key="8">
    <source>
        <dbReference type="RuleBase" id="RU361171"/>
    </source>
</evidence>
<comment type="similarity">
    <text evidence="2 8">Belongs to the group II decarboxylase family.</text>
</comment>
<dbReference type="EMBL" id="CAVNYO010000187">
    <property type="protein sequence ID" value="CAK5272830.1"/>
    <property type="molecule type" value="Genomic_DNA"/>
</dbReference>
<evidence type="ECO:0000256" key="5">
    <source>
        <dbReference type="ARBA" id="ARBA00023239"/>
    </source>
</evidence>
<dbReference type="Proteomes" id="UP001295794">
    <property type="component" value="Unassembled WGS sequence"/>
</dbReference>
<evidence type="ECO:0000256" key="6">
    <source>
        <dbReference type="ARBA" id="ARBA00048868"/>
    </source>
</evidence>
<dbReference type="InterPro" id="IPR015424">
    <property type="entry name" value="PyrdxlP-dep_Trfase"/>
</dbReference>
<reference evidence="11" key="1">
    <citation type="submission" date="2023-11" db="EMBL/GenBank/DDBJ databases">
        <authorList>
            <person name="De Vega J J."/>
            <person name="De Vega J J."/>
        </authorList>
    </citation>
    <scope>NUCLEOTIDE SEQUENCE</scope>
</reference>
<dbReference type="GO" id="GO:0006538">
    <property type="term" value="P:L-glutamate catabolic process"/>
    <property type="evidence" value="ECO:0007669"/>
    <property type="project" value="TreeGrafter"/>
</dbReference>
<dbReference type="PANTHER" id="PTHR43321:SF3">
    <property type="entry name" value="GLUTAMATE DECARBOXYLASE"/>
    <property type="match status" value="1"/>
</dbReference>
<keyword evidence="4 7" id="KW-0663">Pyridoxal phosphate</keyword>
<evidence type="ECO:0000256" key="3">
    <source>
        <dbReference type="ARBA" id="ARBA00012421"/>
    </source>
</evidence>
<dbReference type="GO" id="GO:0004351">
    <property type="term" value="F:glutamate decarboxylase activity"/>
    <property type="evidence" value="ECO:0007669"/>
    <property type="project" value="UniProtKB-EC"/>
</dbReference>
<dbReference type="InterPro" id="IPR015421">
    <property type="entry name" value="PyrdxlP-dep_Trfase_major"/>
</dbReference>
<dbReference type="Gene3D" id="4.10.280.50">
    <property type="match status" value="1"/>
</dbReference>
<evidence type="ECO:0000256" key="1">
    <source>
        <dbReference type="ARBA" id="ARBA00001933"/>
    </source>
</evidence>
<keyword evidence="5 8" id="KW-0456">Lyase</keyword>
<evidence type="ECO:0000313" key="11">
    <source>
        <dbReference type="EMBL" id="CAK5272830.1"/>
    </source>
</evidence>
<comment type="catalytic activity">
    <reaction evidence="6 8">
        <text>L-glutamate + H(+) = 4-aminobutanoate + CO2</text>
        <dbReference type="Rhea" id="RHEA:17785"/>
        <dbReference type="ChEBI" id="CHEBI:15378"/>
        <dbReference type="ChEBI" id="CHEBI:16526"/>
        <dbReference type="ChEBI" id="CHEBI:29985"/>
        <dbReference type="ChEBI" id="CHEBI:59888"/>
        <dbReference type="EC" id="4.1.1.15"/>
    </reaction>
</comment>
<dbReference type="InterPro" id="IPR010107">
    <property type="entry name" value="Glutamate_decarboxylase"/>
</dbReference>
<dbReference type="Gene3D" id="3.90.1150.160">
    <property type="match status" value="1"/>
</dbReference>
<dbReference type="InterPro" id="IPR002129">
    <property type="entry name" value="PyrdxlP-dep_de-COase"/>
</dbReference>
<dbReference type="PANTHER" id="PTHR43321">
    <property type="entry name" value="GLUTAMATE DECARBOXYLASE"/>
    <property type="match status" value="1"/>
</dbReference>
<dbReference type="NCBIfam" id="TIGR01788">
    <property type="entry name" value="Glu-decarb-GAD"/>
    <property type="match status" value="1"/>
</dbReference>
<keyword evidence="12" id="KW-1185">Reference proteome</keyword>
<evidence type="ECO:0000256" key="9">
    <source>
        <dbReference type="SAM" id="MobiDB-lite"/>
    </source>
</evidence>
<dbReference type="SUPFAM" id="SSF53383">
    <property type="entry name" value="PLP-dependent transferases"/>
    <property type="match status" value="1"/>
</dbReference>
<dbReference type="GO" id="GO:0030170">
    <property type="term" value="F:pyridoxal phosphate binding"/>
    <property type="evidence" value="ECO:0007669"/>
    <property type="project" value="InterPro"/>
</dbReference>
<organism evidence="11 12">
    <name type="scientific">Mycena citricolor</name>
    <dbReference type="NCBI Taxonomy" id="2018698"/>
    <lineage>
        <taxon>Eukaryota</taxon>
        <taxon>Fungi</taxon>
        <taxon>Dikarya</taxon>
        <taxon>Basidiomycota</taxon>
        <taxon>Agaricomycotina</taxon>
        <taxon>Agaricomycetes</taxon>
        <taxon>Agaricomycetidae</taxon>
        <taxon>Agaricales</taxon>
        <taxon>Marasmiineae</taxon>
        <taxon>Mycenaceae</taxon>
        <taxon>Mycena</taxon>
    </lineage>
</organism>
<proteinExistence type="inferred from homology"/>
<dbReference type="GO" id="GO:0005829">
    <property type="term" value="C:cytosol"/>
    <property type="evidence" value="ECO:0007669"/>
    <property type="project" value="TreeGrafter"/>
</dbReference>
<keyword evidence="10" id="KW-1133">Transmembrane helix</keyword>
<evidence type="ECO:0000256" key="2">
    <source>
        <dbReference type="ARBA" id="ARBA00009533"/>
    </source>
</evidence>
<comment type="cofactor">
    <cofactor evidence="1 7 8">
        <name>pyridoxal 5'-phosphate</name>
        <dbReference type="ChEBI" id="CHEBI:597326"/>
    </cofactor>
</comment>
<evidence type="ECO:0000313" key="12">
    <source>
        <dbReference type="Proteomes" id="UP001295794"/>
    </source>
</evidence>
<feature type="region of interest" description="Disordered" evidence="9">
    <location>
        <begin position="611"/>
        <end position="645"/>
    </location>
</feature>
<name>A0AAD2K0Y6_9AGAR</name>
<accession>A0AAD2K0Y6</accession>
<keyword evidence="10" id="KW-0812">Transmembrane</keyword>
<protein>
    <recommendedName>
        <fullName evidence="3 8">Glutamate decarboxylase</fullName>
        <ecNumber evidence="3 8">4.1.1.15</ecNumber>
    </recommendedName>
</protein>
<dbReference type="EC" id="4.1.1.15" evidence="3 8"/>
<feature type="transmembrane region" description="Helical" evidence="10">
    <location>
        <begin position="573"/>
        <end position="593"/>
    </location>
</feature>
<keyword evidence="10" id="KW-0472">Membrane</keyword>
<dbReference type="AlphaFoldDB" id="A0AAD2K0Y6"/>
<keyword evidence="8" id="KW-0210">Decarboxylase</keyword>
<dbReference type="Pfam" id="PF00282">
    <property type="entry name" value="Pyridoxal_deC"/>
    <property type="match status" value="1"/>
</dbReference>
<evidence type="ECO:0000256" key="4">
    <source>
        <dbReference type="ARBA" id="ARBA00022898"/>
    </source>
</evidence>
<sequence length="645" mass="72279">MSLSRHINAEDVIQNCKEHPFRKHAQQEGRQTLHQSWSRDEDAARVSKYTIPQEGIPSKAAYQLLHDETALDGNPLLNLASFVHTWMPEEADKLIMENMNKNQVDLDEYPAATIIHNRCISMLADLWKAPKDGKAIGTSTAGSSEAIMLGGLAMKKRWQEARKAAGKDYFHPNIVFGSNAQVALEKFARYWDVEARLVPVNASTNYVMNPHDALPFIDENTIGVMVILGSTYTGHFENVGLMSDLLDELQEKTGLDVPIHVDGASGGFIAPFAYPDLKWAFDVKRVVSINTSGHKFGLVYAGLGWILWRDESYLHKDLVFELHYLGSVEYSFTLNFSKPAAPIIVQMFNFLNLGFEGYRRIAIKDLRNARMLSRALDATYFTVLSNIHKPSERGQRELPQTENTDEPEFYERGLPVVSFRLSDKFQSEYPHVEQSWIQSMLRTKGWIVPNYNAPQGEADTQILRVVVRETLSEDLIERLIVDILEITEGLMGTSARSRTFFSRAEAQVHVSGLRPSTALPPVPPHSSYIREDTNPPPSIATIPPLGTITHPELTPRPPAHLDIRTMSSLPSRFIHTALFLPLHFLSLFVAAFLHTSFSHATATSMLLKAQTVHQPDKEHGRPDPGNFGDAAKEDSAGQSGFARQC</sequence>
<comment type="caution">
    <text evidence="11">The sequence shown here is derived from an EMBL/GenBank/DDBJ whole genome shotgun (WGS) entry which is preliminary data.</text>
</comment>
<evidence type="ECO:0000256" key="10">
    <source>
        <dbReference type="SAM" id="Phobius"/>
    </source>
</evidence>
<evidence type="ECO:0000256" key="7">
    <source>
        <dbReference type="PIRSR" id="PIRSR602129-50"/>
    </source>
</evidence>
<gene>
    <name evidence="11" type="ORF">MYCIT1_LOCUS18756</name>
</gene>
<feature type="modified residue" description="N6-(pyridoxal phosphate)lysine" evidence="7">
    <location>
        <position position="295"/>
    </location>
</feature>
<dbReference type="FunFam" id="3.40.640.10:FF:000017">
    <property type="entry name" value="Glutamate decarboxylase"/>
    <property type="match status" value="1"/>
</dbReference>